<protein>
    <submittedName>
        <fullName evidence="1">G7824 protein</fullName>
    </submittedName>
</protein>
<gene>
    <name evidence="1" type="primary">g7824</name>
    <name evidence="1" type="ORF">VP750_LOCUS6705</name>
</gene>
<proteinExistence type="predicted"/>
<reference evidence="1 2" key="1">
    <citation type="submission" date="2024-06" db="EMBL/GenBank/DDBJ databases">
        <authorList>
            <person name="Kraege A."/>
            <person name="Thomma B."/>
        </authorList>
    </citation>
    <scope>NUCLEOTIDE SEQUENCE [LARGE SCALE GENOMIC DNA]</scope>
</reference>
<evidence type="ECO:0000313" key="1">
    <source>
        <dbReference type="EMBL" id="CAL5225046.1"/>
    </source>
</evidence>
<comment type="caution">
    <text evidence="1">The sequence shown here is derived from an EMBL/GenBank/DDBJ whole genome shotgun (WGS) entry which is preliminary data.</text>
</comment>
<name>A0ABP1FYU8_9CHLO</name>
<organism evidence="1 2">
    <name type="scientific">Coccomyxa viridis</name>
    <dbReference type="NCBI Taxonomy" id="1274662"/>
    <lineage>
        <taxon>Eukaryota</taxon>
        <taxon>Viridiplantae</taxon>
        <taxon>Chlorophyta</taxon>
        <taxon>core chlorophytes</taxon>
        <taxon>Trebouxiophyceae</taxon>
        <taxon>Trebouxiophyceae incertae sedis</taxon>
        <taxon>Coccomyxaceae</taxon>
        <taxon>Coccomyxa</taxon>
    </lineage>
</organism>
<sequence>MGQTAFETSVKAFTERCKETIHEYTGMHEVYDSLHASVCQKSQSLTVLRAEQWHDQPSEHLDAISEAIAKDLVIVQDRRDALHAVQTAAEGMRAECKRGLTDLLTTFHALNTKLSTGTWLLTYEDPAAADEDITGIRGVSDDCECAPWKKMPSGTVRGDDDITERVNEALCNKHPEWRDVVRRSEARERHHDDQATELEAR</sequence>
<dbReference type="EMBL" id="CAXHTA020000012">
    <property type="protein sequence ID" value="CAL5225046.1"/>
    <property type="molecule type" value="Genomic_DNA"/>
</dbReference>
<keyword evidence="2" id="KW-1185">Reference proteome</keyword>
<evidence type="ECO:0000313" key="2">
    <source>
        <dbReference type="Proteomes" id="UP001497392"/>
    </source>
</evidence>
<dbReference type="Proteomes" id="UP001497392">
    <property type="component" value="Unassembled WGS sequence"/>
</dbReference>
<accession>A0ABP1FYU8</accession>